<dbReference type="EMBL" id="CAJFCV020000001">
    <property type="protein sequence ID" value="CAG9088857.1"/>
    <property type="molecule type" value="Genomic_DNA"/>
</dbReference>
<evidence type="ECO:0000313" key="4">
    <source>
        <dbReference type="Proteomes" id="UP000659654"/>
    </source>
</evidence>
<feature type="region of interest" description="Disordered" evidence="1">
    <location>
        <begin position="47"/>
        <end position="116"/>
    </location>
</feature>
<dbReference type="OrthoDB" id="10425635at2759"/>
<gene>
    <name evidence="2" type="ORF">BXYJ_LOCUS2542</name>
</gene>
<evidence type="ECO:0000313" key="2">
    <source>
        <dbReference type="EMBL" id="CAD5211665.1"/>
    </source>
</evidence>
<keyword evidence="4" id="KW-1185">Reference proteome</keyword>
<reference evidence="5" key="1">
    <citation type="submission" date="2016-11" db="UniProtKB">
        <authorList>
            <consortium name="WormBaseParasite"/>
        </authorList>
    </citation>
    <scope>IDENTIFICATION</scope>
</reference>
<reference evidence="2" key="2">
    <citation type="submission" date="2020-09" db="EMBL/GenBank/DDBJ databases">
        <authorList>
            <person name="Kikuchi T."/>
        </authorList>
    </citation>
    <scope>NUCLEOTIDE SEQUENCE</scope>
    <source>
        <strain evidence="2">Ka4C1</strain>
    </source>
</reference>
<name>A0A1I7SF15_BURXY</name>
<dbReference type="EMBL" id="CAJFDI010000001">
    <property type="protein sequence ID" value="CAD5211665.1"/>
    <property type="molecule type" value="Genomic_DNA"/>
</dbReference>
<protein>
    <submittedName>
        <fullName evidence="2">(pine wood nematode) hypothetical protein</fullName>
    </submittedName>
</protein>
<dbReference type="Proteomes" id="UP000095284">
    <property type="component" value="Unplaced"/>
</dbReference>
<evidence type="ECO:0000256" key="1">
    <source>
        <dbReference type="SAM" id="MobiDB-lite"/>
    </source>
</evidence>
<dbReference type="Proteomes" id="UP000582659">
    <property type="component" value="Unassembled WGS sequence"/>
</dbReference>
<evidence type="ECO:0000313" key="5">
    <source>
        <dbReference type="WBParaSite" id="BXY_1162600.1"/>
    </source>
</evidence>
<feature type="compositionally biased region" description="Basic and acidic residues" evidence="1">
    <location>
        <begin position="47"/>
        <end position="60"/>
    </location>
</feature>
<proteinExistence type="predicted"/>
<sequence length="116" mass="13337">MAQTADTWDFRPYLKNMPSTSAKNFSAFDPNCMKKERFVRIMDVKVTSRERKIENDKDDGLLTALTRNWDKSNIKDKPKEETTPPAEARPGPSHRRQAHEQPTTASPPEAKHRRAS</sequence>
<dbReference type="AlphaFoldDB" id="A0A1I7SF15"/>
<feature type="compositionally biased region" description="Basic and acidic residues" evidence="1">
    <location>
        <begin position="68"/>
        <end position="82"/>
    </location>
</feature>
<organism evidence="3 5">
    <name type="scientific">Bursaphelenchus xylophilus</name>
    <name type="common">Pinewood nematode worm</name>
    <name type="synonym">Aphelenchoides xylophilus</name>
    <dbReference type="NCBI Taxonomy" id="6326"/>
    <lineage>
        <taxon>Eukaryota</taxon>
        <taxon>Metazoa</taxon>
        <taxon>Ecdysozoa</taxon>
        <taxon>Nematoda</taxon>
        <taxon>Chromadorea</taxon>
        <taxon>Rhabditida</taxon>
        <taxon>Tylenchina</taxon>
        <taxon>Tylenchomorpha</taxon>
        <taxon>Aphelenchoidea</taxon>
        <taxon>Aphelenchoididae</taxon>
        <taxon>Bursaphelenchus</taxon>
    </lineage>
</organism>
<accession>A0A1I7SF15</accession>
<evidence type="ECO:0000313" key="3">
    <source>
        <dbReference type="Proteomes" id="UP000095284"/>
    </source>
</evidence>
<feature type="region of interest" description="Disordered" evidence="1">
    <location>
        <begin position="1"/>
        <end position="27"/>
    </location>
</feature>
<dbReference type="Proteomes" id="UP000659654">
    <property type="component" value="Unassembled WGS sequence"/>
</dbReference>
<dbReference type="WBParaSite" id="BXY_1162600.1">
    <property type="protein sequence ID" value="BXY_1162600.1"/>
    <property type="gene ID" value="BXY_1162600"/>
</dbReference>